<comment type="similarity">
    <text evidence="1">Belongs to the membrane fusion protein (MFP) (TC 8.A.1) family.</text>
</comment>
<evidence type="ECO:0000313" key="4">
    <source>
        <dbReference type="Proteomes" id="UP000595663"/>
    </source>
</evidence>
<feature type="region of interest" description="Disordered" evidence="2">
    <location>
        <begin position="278"/>
        <end position="298"/>
    </location>
</feature>
<evidence type="ECO:0000256" key="1">
    <source>
        <dbReference type="ARBA" id="ARBA00009477"/>
    </source>
</evidence>
<feature type="compositionally biased region" description="Low complexity" evidence="2">
    <location>
        <begin position="282"/>
        <end position="295"/>
    </location>
</feature>
<evidence type="ECO:0000256" key="2">
    <source>
        <dbReference type="SAM" id="MobiDB-lite"/>
    </source>
</evidence>
<dbReference type="PANTHER" id="PTHR30469">
    <property type="entry name" value="MULTIDRUG RESISTANCE PROTEIN MDTA"/>
    <property type="match status" value="1"/>
</dbReference>
<reference evidence="3 4" key="1">
    <citation type="journal article" date="2008" name="Int. J. Syst. Evol. Microbiol.">
        <title>Amphritea japonica sp. nov. and Amphritea balenae sp. nov., isolated from the sediment adjacent to sperm whale carcasses off Kagoshima, Japan.</title>
        <authorList>
            <person name="Miyazaki M."/>
            <person name="Nogi Y."/>
            <person name="Fujiwara Y."/>
            <person name="Kawato M."/>
            <person name="Nagahama T."/>
            <person name="Kubokawa K."/>
            <person name="Horikoshi K."/>
        </authorList>
    </citation>
    <scope>NUCLEOTIDE SEQUENCE [LARGE SCALE GENOMIC DNA]</scope>
    <source>
        <strain evidence="3 4">ATCC BAA-1530</strain>
    </source>
</reference>
<proteinExistence type="inferred from homology"/>
<dbReference type="PANTHER" id="PTHR30469:SF15">
    <property type="entry name" value="HLYD FAMILY OF SECRETION PROTEINS"/>
    <property type="match status" value="1"/>
</dbReference>
<dbReference type="AlphaFoldDB" id="A0A7R6PG35"/>
<dbReference type="Gene3D" id="1.10.287.470">
    <property type="entry name" value="Helix hairpin bin"/>
    <property type="match status" value="1"/>
</dbReference>
<dbReference type="GO" id="GO:0015562">
    <property type="term" value="F:efflux transmembrane transporter activity"/>
    <property type="evidence" value="ECO:0007669"/>
    <property type="project" value="TreeGrafter"/>
</dbReference>
<evidence type="ECO:0000313" key="3">
    <source>
        <dbReference type="EMBL" id="BBB25812.1"/>
    </source>
</evidence>
<dbReference type="Gene3D" id="2.40.50.100">
    <property type="match status" value="1"/>
</dbReference>
<accession>A0A7R6PG35</accession>
<dbReference type="InterPro" id="IPR006143">
    <property type="entry name" value="RND_pump_MFP"/>
</dbReference>
<gene>
    <name evidence="3" type="ORF">AMJAP_1217</name>
</gene>
<organism evidence="3 4">
    <name type="scientific">Amphritea japonica ATCC BAA-1530</name>
    <dbReference type="NCBI Taxonomy" id="1278309"/>
    <lineage>
        <taxon>Bacteria</taxon>
        <taxon>Pseudomonadati</taxon>
        <taxon>Pseudomonadota</taxon>
        <taxon>Gammaproteobacteria</taxon>
        <taxon>Oceanospirillales</taxon>
        <taxon>Oceanospirillaceae</taxon>
        <taxon>Amphritea</taxon>
    </lineage>
</organism>
<dbReference type="NCBIfam" id="TIGR01730">
    <property type="entry name" value="RND_mfp"/>
    <property type="match status" value="1"/>
</dbReference>
<dbReference type="EMBL" id="AP014545">
    <property type="protein sequence ID" value="BBB25812.1"/>
    <property type="molecule type" value="Genomic_DNA"/>
</dbReference>
<sequence>MSVLPLLCIAFTAVASEPGPNESLPALDCIINPSEKIDLGSYSPGIIAEVLVKRGDRVVKEQVLARLDDRVEQASVALAKARAGIKSELEGGNVNLTFDRYAYQRITDLYRTNAVSQQDKEQAERSVKLSSTSVKQAKEQSRIRELELSRAEALLDQRVIRSPFDGVVQRNLKFRGEYVDEQPVVQLVSLNPLYVETMVPIQFFGQLQVNSLAEIYPEVNSGESIEARVIAIDPVGDVGSSAFGVQLEMANTDYAIPAGIKCDLKFTDQVAETVSEESTVDASEAGQAEAVEVQAKPSDERVAEPVTTILNGPDVSRMDTAKSETTDLQSEVVTPQLVKLGPYAEEEFKQAAALLENEGISFTSETEVTKVKIGYILLLKGQKDALHNAVTDLRHHGLKDIEYLSYGAYKGSVSLGVFYDESSVNSRETFVSGFGYVPERVTRYRKRSLVTVIADVREEGRLASIGL</sequence>
<dbReference type="Proteomes" id="UP000595663">
    <property type="component" value="Chromosome"/>
</dbReference>
<name>A0A7R6PG35_9GAMM</name>
<dbReference type="Gene3D" id="2.40.30.170">
    <property type="match status" value="1"/>
</dbReference>
<keyword evidence="4" id="KW-1185">Reference proteome</keyword>
<dbReference type="KEGG" id="ajp:AMJAP_1217"/>
<protein>
    <submittedName>
        <fullName evidence="3">Efflux transporter, RND family, MFP protein</fullName>
    </submittedName>
</protein>
<dbReference type="SUPFAM" id="SSF111369">
    <property type="entry name" value="HlyD-like secretion proteins"/>
    <property type="match status" value="1"/>
</dbReference>
<dbReference type="GO" id="GO:1990281">
    <property type="term" value="C:efflux pump complex"/>
    <property type="evidence" value="ECO:0007669"/>
    <property type="project" value="TreeGrafter"/>
</dbReference>